<feature type="transmembrane region" description="Helical" evidence="1">
    <location>
        <begin position="12"/>
        <end position="30"/>
    </location>
</feature>
<organism evidence="2 3">
    <name type="scientific">Solirubrobacter pauli</name>
    <dbReference type="NCBI Taxonomy" id="166793"/>
    <lineage>
        <taxon>Bacteria</taxon>
        <taxon>Bacillati</taxon>
        <taxon>Actinomycetota</taxon>
        <taxon>Thermoleophilia</taxon>
        <taxon>Solirubrobacterales</taxon>
        <taxon>Solirubrobacteraceae</taxon>
        <taxon>Solirubrobacter</taxon>
    </lineage>
</organism>
<keyword evidence="1" id="KW-0472">Membrane</keyword>
<keyword evidence="3" id="KW-1185">Reference proteome</keyword>
<proteinExistence type="predicted"/>
<reference evidence="2 3" key="1">
    <citation type="submission" date="2018-10" db="EMBL/GenBank/DDBJ databases">
        <title>Genomic Encyclopedia of Archaeal and Bacterial Type Strains, Phase II (KMG-II): from individual species to whole genera.</title>
        <authorList>
            <person name="Goeker M."/>
        </authorList>
    </citation>
    <scope>NUCLEOTIDE SEQUENCE [LARGE SCALE GENOMIC DNA]</scope>
    <source>
        <strain evidence="2 3">DSM 14954</strain>
    </source>
</reference>
<dbReference type="RefSeq" id="WP_147448006.1">
    <property type="nucleotide sequence ID" value="NZ_RBIL01000002.1"/>
</dbReference>
<accession>A0A660L1Y5</accession>
<evidence type="ECO:0000256" key="1">
    <source>
        <dbReference type="SAM" id="Phobius"/>
    </source>
</evidence>
<feature type="transmembrane region" description="Helical" evidence="1">
    <location>
        <begin position="36"/>
        <end position="54"/>
    </location>
</feature>
<feature type="transmembrane region" description="Helical" evidence="1">
    <location>
        <begin position="105"/>
        <end position="127"/>
    </location>
</feature>
<feature type="transmembrane region" description="Helical" evidence="1">
    <location>
        <begin position="134"/>
        <end position="157"/>
    </location>
</feature>
<dbReference type="AlphaFoldDB" id="A0A660L1Y5"/>
<evidence type="ECO:0000313" key="3">
    <source>
        <dbReference type="Proteomes" id="UP000278962"/>
    </source>
</evidence>
<dbReference type="Proteomes" id="UP000278962">
    <property type="component" value="Unassembled WGS sequence"/>
</dbReference>
<feature type="transmembrane region" description="Helical" evidence="1">
    <location>
        <begin position="63"/>
        <end position="85"/>
    </location>
</feature>
<sequence>MTRSRPRWLRVLAAAAVLLAAPVTVFWFWVPSEAAGFVALAVLGISPIVAMPLLRGRWDRDAFAVQGFFTVLLLAIYAAIAVLAVDGARDALAARDVRATPAGESAVWVLMAAESVLLAALVCATVPVAVNRRVLVRVVGVLAVLGFGTAGAAVAIAGSDPCERFAFDRAAWQRDPDPVADGLVRCGTLDGLTEAELRAQLVDWPGERGWRGDRRDALWLGGRLEVDFGDDGRVRSAELHGPVDETWMD</sequence>
<name>A0A660L1Y5_9ACTN</name>
<evidence type="ECO:0000313" key="2">
    <source>
        <dbReference type="EMBL" id="RKQ87438.1"/>
    </source>
</evidence>
<protein>
    <submittedName>
        <fullName evidence="2">Uncharacterized protein</fullName>
    </submittedName>
</protein>
<dbReference type="EMBL" id="RBIL01000002">
    <property type="protein sequence ID" value="RKQ87438.1"/>
    <property type="molecule type" value="Genomic_DNA"/>
</dbReference>
<keyword evidence="1" id="KW-0812">Transmembrane</keyword>
<comment type="caution">
    <text evidence="2">The sequence shown here is derived from an EMBL/GenBank/DDBJ whole genome shotgun (WGS) entry which is preliminary data.</text>
</comment>
<keyword evidence="1" id="KW-1133">Transmembrane helix</keyword>
<gene>
    <name evidence="2" type="ORF">C8N24_5460</name>
</gene>